<evidence type="ECO:0000256" key="3">
    <source>
        <dbReference type="ARBA" id="ARBA00022801"/>
    </source>
</evidence>
<keyword evidence="5" id="KW-0865">Zymogen</keyword>
<dbReference type="SMART" id="SM00645">
    <property type="entry name" value="Pept_C1"/>
    <property type="match status" value="1"/>
</dbReference>
<keyword evidence="8" id="KW-1185">Reference proteome</keyword>
<dbReference type="eggNOG" id="KOG1542">
    <property type="taxonomic scope" value="Eukaryota"/>
</dbReference>
<evidence type="ECO:0000313" key="8">
    <source>
        <dbReference type="Proteomes" id="UP000095282"/>
    </source>
</evidence>
<evidence type="ECO:0000313" key="9">
    <source>
        <dbReference type="WBParaSite" id="Csp11.Scaffold630.g17391.t1"/>
    </source>
</evidence>
<dbReference type="Pfam" id="PF08246">
    <property type="entry name" value="Inhibitor_I29"/>
    <property type="match status" value="1"/>
</dbReference>
<evidence type="ECO:0000256" key="1">
    <source>
        <dbReference type="ARBA" id="ARBA00008455"/>
    </source>
</evidence>
<dbReference type="AlphaFoldDB" id="A0A1I7UMA6"/>
<sequence length="295" mass="32634">MRFGAFQKNFGDIEKLNQDGSGVQYSLNQFSDRTDSEWKSILMNSKFLKFTGNLTSGLGLKSGRGFRRPDYIDWRNAGKVMSVKDQGQCGSCWAFATIAAVESQYAIKKGTLWSLSEQELVDCEGESSVCNGGYLDKALGWILGNGLETEDDYPYSACSHDQCFLNAGKTRVRVDKGYRIPANENDIADWVANVGPVSFGGYCTCRNPVSFCMSVPNSFTSYRNGIYNPSPQECREQSLGGHAMAIIGYGREGDQDYWIIKNSWGKSWGDQGYMRLARGVNACGMKENVVGPVID</sequence>
<dbReference type="Proteomes" id="UP000095282">
    <property type="component" value="Unplaced"/>
</dbReference>
<dbReference type="InterPro" id="IPR038765">
    <property type="entry name" value="Papain-like_cys_pep_sf"/>
</dbReference>
<evidence type="ECO:0000256" key="5">
    <source>
        <dbReference type="ARBA" id="ARBA00023145"/>
    </source>
</evidence>
<keyword evidence="6" id="KW-1015">Disulfide bond</keyword>
<dbReference type="CDD" id="cd02248">
    <property type="entry name" value="Peptidase_C1A"/>
    <property type="match status" value="1"/>
</dbReference>
<keyword evidence="2" id="KW-0645">Protease</keyword>
<feature type="domain" description="Peptidase C1A papain C-terminal" evidence="7">
    <location>
        <begin position="68"/>
        <end position="293"/>
    </location>
</feature>
<evidence type="ECO:0000256" key="6">
    <source>
        <dbReference type="ARBA" id="ARBA00023157"/>
    </source>
</evidence>
<accession>A0A1I7UMA6</accession>
<dbReference type="SUPFAM" id="SSF54001">
    <property type="entry name" value="Cysteine proteinases"/>
    <property type="match status" value="1"/>
</dbReference>
<dbReference type="InterPro" id="IPR013201">
    <property type="entry name" value="Prot_inhib_I29"/>
</dbReference>
<dbReference type="Gene3D" id="3.90.70.10">
    <property type="entry name" value="Cysteine proteinases"/>
    <property type="match status" value="1"/>
</dbReference>
<proteinExistence type="inferred from homology"/>
<evidence type="ECO:0000256" key="4">
    <source>
        <dbReference type="ARBA" id="ARBA00022807"/>
    </source>
</evidence>
<dbReference type="InterPro" id="IPR039417">
    <property type="entry name" value="Peptidase_C1A_papain-like"/>
</dbReference>
<dbReference type="STRING" id="1561998.A0A1I7UMA6"/>
<dbReference type="InterPro" id="IPR025660">
    <property type="entry name" value="Pept_his_AS"/>
</dbReference>
<dbReference type="GO" id="GO:0008234">
    <property type="term" value="F:cysteine-type peptidase activity"/>
    <property type="evidence" value="ECO:0007669"/>
    <property type="project" value="UniProtKB-KW"/>
</dbReference>
<dbReference type="PROSITE" id="PS00639">
    <property type="entry name" value="THIOL_PROTEASE_HIS"/>
    <property type="match status" value="1"/>
</dbReference>
<protein>
    <submittedName>
        <fullName evidence="9">Pept_C1 domain-containing protein</fullName>
    </submittedName>
</protein>
<name>A0A1I7UMA6_9PELO</name>
<evidence type="ECO:0000256" key="2">
    <source>
        <dbReference type="ARBA" id="ARBA00022670"/>
    </source>
</evidence>
<dbReference type="InterPro" id="IPR000169">
    <property type="entry name" value="Pept_cys_AS"/>
</dbReference>
<dbReference type="PROSITE" id="PS00640">
    <property type="entry name" value="THIOL_PROTEASE_ASN"/>
    <property type="match status" value="1"/>
</dbReference>
<dbReference type="PRINTS" id="PR00705">
    <property type="entry name" value="PAPAIN"/>
</dbReference>
<comment type="similarity">
    <text evidence="1">Belongs to the peptidase C1 family.</text>
</comment>
<evidence type="ECO:0000259" key="7">
    <source>
        <dbReference type="SMART" id="SM00645"/>
    </source>
</evidence>
<dbReference type="InterPro" id="IPR025661">
    <property type="entry name" value="Pept_asp_AS"/>
</dbReference>
<organism evidence="8 9">
    <name type="scientific">Caenorhabditis tropicalis</name>
    <dbReference type="NCBI Taxonomy" id="1561998"/>
    <lineage>
        <taxon>Eukaryota</taxon>
        <taxon>Metazoa</taxon>
        <taxon>Ecdysozoa</taxon>
        <taxon>Nematoda</taxon>
        <taxon>Chromadorea</taxon>
        <taxon>Rhabditida</taxon>
        <taxon>Rhabditina</taxon>
        <taxon>Rhabditomorpha</taxon>
        <taxon>Rhabditoidea</taxon>
        <taxon>Rhabditidae</taxon>
        <taxon>Peloderinae</taxon>
        <taxon>Caenorhabditis</taxon>
    </lineage>
</organism>
<dbReference type="FunFam" id="3.90.70.10:FF:000103">
    <property type="entry name" value="Hypothetical LOC496748"/>
    <property type="match status" value="1"/>
</dbReference>
<dbReference type="InterPro" id="IPR000668">
    <property type="entry name" value="Peptidase_C1A_C"/>
</dbReference>
<dbReference type="PROSITE" id="PS00139">
    <property type="entry name" value="THIOL_PROTEASE_CYS"/>
    <property type="match status" value="1"/>
</dbReference>
<keyword evidence="3" id="KW-0378">Hydrolase</keyword>
<dbReference type="GO" id="GO:0006508">
    <property type="term" value="P:proteolysis"/>
    <property type="evidence" value="ECO:0007669"/>
    <property type="project" value="UniProtKB-KW"/>
</dbReference>
<keyword evidence="4" id="KW-0788">Thiol protease</keyword>
<dbReference type="PANTHER" id="PTHR12411">
    <property type="entry name" value="CYSTEINE PROTEASE FAMILY C1-RELATED"/>
    <property type="match status" value="1"/>
</dbReference>
<dbReference type="InterPro" id="IPR013128">
    <property type="entry name" value="Peptidase_C1A"/>
</dbReference>
<reference evidence="9" key="1">
    <citation type="submission" date="2016-11" db="UniProtKB">
        <authorList>
            <consortium name="WormBaseParasite"/>
        </authorList>
    </citation>
    <scope>IDENTIFICATION</scope>
</reference>
<dbReference type="Pfam" id="PF00112">
    <property type="entry name" value="Peptidase_C1"/>
    <property type="match status" value="1"/>
</dbReference>
<dbReference type="WBParaSite" id="Csp11.Scaffold630.g17391.t1">
    <property type="protein sequence ID" value="Csp11.Scaffold630.g17391.t1"/>
    <property type="gene ID" value="Csp11.Scaffold630.g17391"/>
</dbReference>